<reference evidence="1" key="2">
    <citation type="journal article" date="2015" name="Fish Shellfish Immunol.">
        <title>Early steps in the European eel (Anguilla anguilla)-Vibrio vulnificus interaction in the gills: Role of the RtxA13 toxin.</title>
        <authorList>
            <person name="Callol A."/>
            <person name="Pajuelo D."/>
            <person name="Ebbesson L."/>
            <person name="Teles M."/>
            <person name="MacKenzie S."/>
            <person name="Amaro C."/>
        </authorList>
    </citation>
    <scope>NUCLEOTIDE SEQUENCE</scope>
</reference>
<sequence>MHIISYISMLILHEDDFYHIQPIGLLYLSNFTEMK</sequence>
<name>A0A0E9R638_ANGAN</name>
<reference evidence="1" key="1">
    <citation type="submission" date="2014-11" db="EMBL/GenBank/DDBJ databases">
        <authorList>
            <person name="Amaro Gonzalez C."/>
        </authorList>
    </citation>
    <scope>NUCLEOTIDE SEQUENCE</scope>
</reference>
<protein>
    <submittedName>
        <fullName evidence="1">Uncharacterized protein</fullName>
    </submittedName>
</protein>
<evidence type="ECO:0000313" key="1">
    <source>
        <dbReference type="EMBL" id="JAH24631.1"/>
    </source>
</evidence>
<organism evidence="1">
    <name type="scientific">Anguilla anguilla</name>
    <name type="common">European freshwater eel</name>
    <name type="synonym">Muraena anguilla</name>
    <dbReference type="NCBI Taxonomy" id="7936"/>
    <lineage>
        <taxon>Eukaryota</taxon>
        <taxon>Metazoa</taxon>
        <taxon>Chordata</taxon>
        <taxon>Craniata</taxon>
        <taxon>Vertebrata</taxon>
        <taxon>Euteleostomi</taxon>
        <taxon>Actinopterygii</taxon>
        <taxon>Neopterygii</taxon>
        <taxon>Teleostei</taxon>
        <taxon>Anguilliformes</taxon>
        <taxon>Anguillidae</taxon>
        <taxon>Anguilla</taxon>
    </lineage>
</organism>
<dbReference type="AlphaFoldDB" id="A0A0E9R638"/>
<accession>A0A0E9R638</accession>
<proteinExistence type="predicted"/>
<dbReference type="EMBL" id="GBXM01083946">
    <property type="protein sequence ID" value="JAH24631.1"/>
    <property type="molecule type" value="Transcribed_RNA"/>
</dbReference>